<sequence length="181" mass="18601">MNPRPVVAAAIVDSLRAPTRLLCAARAYPPQLRGRYELPGGKLEHGEAPLEGLAREIREELSTAIRVGEQVRAPSPGAGDARRVGADGAGDGPSAGADSAASPGPSWWPILQGRVMGVWLAEVAPGSPAPTAGGSHCSLEWVPLDRVEALDWIGHDLDVVRAVVGACGEAPLATDGPGLSE</sequence>
<keyword evidence="9" id="KW-0234">DNA repair</keyword>
<evidence type="ECO:0000256" key="2">
    <source>
        <dbReference type="ARBA" id="ARBA00005582"/>
    </source>
</evidence>
<dbReference type="PANTHER" id="PTHR47707">
    <property type="entry name" value="8-OXO-DGTP DIPHOSPHATASE"/>
    <property type="match status" value="1"/>
</dbReference>
<keyword evidence="7 14" id="KW-0378">Hydrolase</keyword>
<comment type="catalytic activity">
    <reaction evidence="10">
        <text>8-oxo-dGTP + H2O = 8-oxo-dGMP + diphosphate + H(+)</text>
        <dbReference type="Rhea" id="RHEA:31575"/>
        <dbReference type="ChEBI" id="CHEBI:15377"/>
        <dbReference type="ChEBI" id="CHEBI:15378"/>
        <dbReference type="ChEBI" id="CHEBI:33019"/>
        <dbReference type="ChEBI" id="CHEBI:63224"/>
        <dbReference type="ChEBI" id="CHEBI:77896"/>
        <dbReference type="EC" id="3.6.1.55"/>
    </reaction>
</comment>
<name>A0A1D8B2M3_9ACTO</name>
<reference evidence="14 15" key="1">
    <citation type="submission" date="2016-09" db="EMBL/GenBank/DDBJ databases">
        <title>Complete genome sequence of Actinomyces hongkongensis HKU8.</title>
        <authorList>
            <person name="Gao Y.-X."/>
            <person name="Zhou Y.-Y."/>
            <person name="Xie Y."/>
            <person name="Wang M."/>
            <person name="Wang S.-J."/>
            <person name="Shen S.-G."/>
        </authorList>
    </citation>
    <scope>NUCLEOTIDE SEQUENCE [LARGE SCALE GENOMIC DNA]</scope>
    <source>
        <strain evidence="14 15">HKU8</strain>
    </source>
</reference>
<dbReference type="AlphaFoldDB" id="A0A1D8B2M3"/>
<evidence type="ECO:0000256" key="3">
    <source>
        <dbReference type="ARBA" id="ARBA00022457"/>
    </source>
</evidence>
<dbReference type="InterPro" id="IPR015797">
    <property type="entry name" value="NUDIX_hydrolase-like_dom_sf"/>
</dbReference>
<keyword evidence="15" id="KW-1185">Reference proteome</keyword>
<keyword evidence="8" id="KW-0460">Magnesium</keyword>
<comment type="cofactor">
    <cofactor evidence="1">
        <name>Mg(2+)</name>
        <dbReference type="ChEBI" id="CHEBI:18420"/>
    </cofactor>
</comment>
<dbReference type="KEGG" id="phon:BH719_05660"/>
<dbReference type="Pfam" id="PF00293">
    <property type="entry name" value="NUDIX"/>
    <property type="match status" value="1"/>
</dbReference>
<dbReference type="GO" id="GO:0044716">
    <property type="term" value="F:8-oxo-GDP phosphatase activity"/>
    <property type="evidence" value="ECO:0007669"/>
    <property type="project" value="TreeGrafter"/>
</dbReference>
<dbReference type="SUPFAM" id="SSF55811">
    <property type="entry name" value="Nudix"/>
    <property type="match status" value="1"/>
</dbReference>
<evidence type="ECO:0000256" key="12">
    <source>
        <dbReference type="SAM" id="MobiDB-lite"/>
    </source>
</evidence>
<dbReference type="Proteomes" id="UP000095214">
    <property type="component" value="Chromosome"/>
</dbReference>
<keyword evidence="6" id="KW-0227">DNA damage</keyword>
<evidence type="ECO:0000313" key="14">
    <source>
        <dbReference type="EMBL" id="AOS47407.1"/>
    </source>
</evidence>
<feature type="compositionally biased region" description="Low complexity" evidence="12">
    <location>
        <begin position="94"/>
        <end position="103"/>
    </location>
</feature>
<evidence type="ECO:0000256" key="11">
    <source>
        <dbReference type="ARBA" id="ARBA00038905"/>
    </source>
</evidence>
<evidence type="ECO:0000313" key="15">
    <source>
        <dbReference type="Proteomes" id="UP000095214"/>
    </source>
</evidence>
<feature type="domain" description="Nudix hydrolase" evidence="13">
    <location>
        <begin position="2"/>
        <end position="164"/>
    </location>
</feature>
<comment type="similarity">
    <text evidence="2">Belongs to the Nudix hydrolase family.</text>
</comment>
<evidence type="ECO:0000256" key="6">
    <source>
        <dbReference type="ARBA" id="ARBA00022763"/>
    </source>
</evidence>
<evidence type="ECO:0000256" key="10">
    <source>
        <dbReference type="ARBA" id="ARBA00035861"/>
    </source>
</evidence>
<dbReference type="GO" id="GO:0046872">
    <property type="term" value="F:metal ion binding"/>
    <property type="evidence" value="ECO:0007669"/>
    <property type="project" value="UniProtKB-KW"/>
</dbReference>
<evidence type="ECO:0000256" key="5">
    <source>
        <dbReference type="ARBA" id="ARBA00022723"/>
    </source>
</evidence>
<dbReference type="PANTHER" id="PTHR47707:SF1">
    <property type="entry name" value="NUDIX HYDROLASE FAMILY PROTEIN"/>
    <property type="match status" value="1"/>
</dbReference>
<dbReference type="PROSITE" id="PS51462">
    <property type="entry name" value="NUDIX"/>
    <property type="match status" value="1"/>
</dbReference>
<dbReference type="Gene3D" id="3.90.79.10">
    <property type="entry name" value="Nucleoside Triphosphate Pyrophosphohydrolase"/>
    <property type="match status" value="1"/>
</dbReference>
<accession>A0A1D8B2M3</accession>
<evidence type="ECO:0000259" key="13">
    <source>
        <dbReference type="PROSITE" id="PS51462"/>
    </source>
</evidence>
<dbReference type="GO" id="GO:0044715">
    <property type="term" value="F:8-oxo-dGDP phosphatase activity"/>
    <property type="evidence" value="ECO:0007669"/>
    <property type="project" value="TreeGrafter"/>
</dbReference>
<dbReference type="STRING" id="178339.BH719_05660"/>
<dbReference type="InterPro" id="IPR000086">
    <property type="entry name" value="NUDIX_hydrolase_dom"/>
</dbReference>
<keyword evidence="5" id="KW-0479">Metal-binding</keyword>
<dbReference type="GO" id="GO:0035539">
    <property type="term" value="F:8-oxo-7,8-dihydrodeoxyguanosine triphosphate pyrophosphatase activity"/>
    <property type="evidence" value="ECO:0007669"/>
    <property type="project" value="UniProtKB-EC"/>
</dbReference>
<feature type="region of interest" description="Disordered" evidence="12">
    <location>
        <begin position="69"/>
        <end position="103"/>
    </location>
</feature>
<dbReference type="GO" id="GO:0008413">
    <property type="term" value="F:8-oxo-7,8-dihydroguanosine triphosphate pyrophosphatase activity"/>
    <property type="evidence" value="ECO:0007669"/>
    <property type="project" value="TreeGrafter"/>
</dbReference>
<evidence type="ECO:0000256" key="4">
    <source>
        <dbReference type="ARBA" id="ARBA00022705"/>
    </source>
</evidence>
<evidence type="ECO:0000256" key="1">
    <source>
        <dbReference type="ARBA" id="ARBA00001946"/>
    </source>
</evidence>
<organism evidence="14 15">
    <name type="scientific">Pauljensenia hongkongensis</name>
    <dbReference type="NCBI Taxonomy" id="178339"/>
    <lineage>
        <taxon>Bacteria</taxon>
        <taxon>Bacillati</taxon>
        <taxon>Actinomycetota</taxon>
        <taxon>Actinomycetes</taxon>
        <taxon>Actinomycetales</taxon>
        <taxon>Actinomycetaceae</taxon>
        <taxon>Pauljensenia</taxon>
    </lineage>
</organism>
<dbReference type="EC" id="3.6.1.55" evidence="11"/>
<dbReference type="EMBL" id="CP017298">
    <property type="protein sequence ID" value="AOS47407.1"/>
    <property type="molecule type" value="Genomic_DNA"/>
</dbReference>
<dbReference type="GO" id="GO:0006260">
    <property type="term" value="P:DNA replication"/>
    <property type="evidence" value="ECO:0007669"/>
    <property type="project" value="UniProtKB-KW"/>
</dbReference>
<keyword evidence="4" id="KW-0235">DNA replication</keyword>
<gene>
    <name evidence="14" type="ORF">BH719_05660</name>
</gene>
<evidence type="ECO:0000256" key="7">
    <source>
        <dbReference type="ARBA" id="ARBA00022801"/>
    </source>
</evidence>
<protein>
    <recommendedName>
        <fullName evidence="11">8-oxo-dGTP diphosphatase</fullName>
        <ecNumber evidence="11">3.6.1.55</ecNumber>
    </recommendedName>
</protein>
<evidence type="ECO:0000256" key="9">
    <source>
        <dbReference type="ARBA" id="ARBA00023204"/>
    </source>
</evidence>
<keyword evidence="3" id="KW-0515">Mutator protein</keyword>
<dbReference type="GO" id="GO:0006281">
    <property type="term" value="P:DNA repair"/>
    <property type="evidence" value="ECO:0007669"/>
    <property type="project" value="UniProtKB-KW"/>
</dbReference>
<evidence type="ECO:0000256" key="8">
    <source>
        <dbReference type="ARBA" id="ARBA00022842"/>
    </source>
</evidence>
<proteinExistence type="inferred from homology"/>
<dbReference type="InterPro" id="IPR047127">
    <property type="entry name" value="MutT-like"/>
</dbReference>
<dbReference type="OrthoDB" id="9804442at2"/>
<dbReference type="RefSeq" id="WP_009743843.1">
    <property type="nucleotide sequence ID" value="NZ_CP017298.1"/>
</dbReference>